<dbReference type="AlphaFoldDB" id="A0A1H6MH54"/>
<organism evidence="1 2">
    <name type="scientific">Paenimyroides marinum</name>
    <dbReference type="NCBI Taxonomy" id="1159016"/>
    <lineage>
        <taxon>Bacteria</taxon>
        <taxon>Pseudomonadati</taxon>
        <taxon>Bacteroidota</taxon>
        <taxon>Flavobacteriia</taxon>
        <taxon>Flavobacteriales</taxon>
        <taxon>Flavobacteriaceae</taxon>
        <taxon>Paenimyroides</taxon>
    </lineage>
</organism>
<dbReference type="EMBL" id="FNXE01000057">
    <property type="protein sequence ID" value="SEI00956.1"/>
    <property type="molecule type" value="Genomic_DNA"/>
</dbReference>
<keyword evidence="2" id="KW-1185">Reference proteome</keyword>
<gene>
    <name evidence="1" type="ORF">SAMN02927937_02704</name>
</gene>
<dbReference type="NCBIfam" id="TIGR01643">
    <property type="entry name" value="YD_repeat_2x"/>
    <property type="match status" value="1"/>
</dbReference>
<dbReference type="Gene3D" id="2.180.10.10">
    <property type="entry name" value="RHS repeat-associated core"/>
    <property type="match status" value="1"/>
</dbReference>
<reference evidence="2" key="1">
    <citation type="submission" date="2016-10" db="EMBL/GenBank/DDBJ databases">
        <authorList>
            <person name="Varghese N."/>
            <person name="Submissions S."/>
        </authorList>
    </citation>
    <scope>NUCLEOTIDE SEQUENCE [LARGE SCALE GENOMIC DNA]</scope>
    <source>
        <strain evidence="2">CGMCC 1.10825</strain>
    </source>
</reference>
<evidence type="ECO:0000313" key="2">
    <source>
        <dbReference type="Proteomes" id="UP000199634"/>
    </source>
</evidence>
<protein>
    <submittedName>
        <fullName evidence="1">YD repeat-containing protein</fullName>
    </submittedName>
</protein>
<accession>A0A1H6MH54</accession>
<dbReference type="Proteomes" id="UP000199634">
    <property type="component" value="Unassembled WGS sequence"/>
</dbReference>
<dbReference type="RefSeq" id="WP_143037813.1">
    <property type="nucleotide sequence ID" value="NZ_FNXE01000057.1"/>
</dbReference>
<dbReference type="InterPro" id="IPR006530">
    <property type="entry name" value="YD"/>
</dbReference>
<evidence type="ECO:0000313" key="1">
    <source>
        <dbReference type="EMBL" id="SEI00956.1"/>
    </source>
</evidence>
<proteinExistence type="predicted"/>
<name>A0A1H6MH54_9FLAO</name>
<dbReference type="OrthoDB" id="1337887at2"/>
<dbReference type="PROSITE" id="PS51257">
    <property type="entry name" value="PROKAR_LIPOPROTEIN"/>
    <property type="match status" value="1"/>
</dbReference>
<sequence length="245" mass="27484">MKKMIIPFALATSVLFISCKDDDNVTERTKLPKTITSTYGKIDFTYSSTGQLVKVVDKDSDTEYTETIFTYDNSGKVVKLVTIYNDPSGTETESYTISYPTENQAKVTDEDNDYVLVNFNDQGQVLNFNNFDEVTTFTYDDRGNIVKIVDEDSTITASYNNDKGILSGISSAKWVLLLSDLDLFYFGSNNPVSVNSVSQYNGNTYTSSEAYSYPAEHIINGYPTRMSVNYTENGSTENEVYTITY</sequence>
<dbReference type="STRING" id="1159016.SAMN02927937_02704"/>